<dbReference type="Gene3D" id="1.10.3720.10">
    <property type="entry name" value="MetI-like"/>
    <property type="match status" value="1"/>
</dbReference>
<evidence type="ECO:0000256" key="7">
    <source>
        <dbReference type="RuleBase" id="RU363032"/>
    </source>
</evidence>
<proteinExistence type="inferred from homology"/>
<dbReference type="GO" id="GO:0055085">
    <property type="term" value="P:transmembrane transport"/>
    <property type="evidence" value="ECO:0007669"/>
    <property type="project" value="InterPro"/>
</dbReference>
<evidence type="ECO:0000256" key="1">
    <source>
        <dbReference type="ARBA" id="ARBA00004651"/>
    </source>
</evidence>
<dbReference type="KEGG" id="cce:Ccel_1000"/>
<dbReference type="CDD" id="cd06261">
    <property type="entry name" value="TM_PBP2"/>
    <property type="match status" value="1"/>
</dbReference>
<dbReference type="STRING" id="394503.Ccel_1000"/>
<dbReference type="PANTHER" id="PTHR43744">
    <property type="entry name" value="ABC TRANSPORTER PERMEASE PROTEIN MG189-RELATED-RELATED"/>
    <property type="match status" value="1"/>
</dbReference>
<evidence type="ECO:0000256" key="5">
    <source>
        <dbReference type="ARBA" id="ARBA00022989"/>
    </source>
</evidence>
<dbReference type="InterPro" id="IPR035906">
    <property type="entry name" value="MetI-like_sf"/>
</dbReference>
<reference evidence="9 10" key="1">
    <citation type="submission" date="2009-01" db="EMBL/GenBank/DDBJ databases">
        <title>Complete sequence of Clostridium cellulolyticum H10.</title>
        <authorList>
            <consortium name="US DOE Joint Genome Institute"/>
            <person name="Lucas S."/>
            <person name="Copeland A."/>
            <person name="Lapidus A."/>
            <person name="Glavina del Rio T."/>
            <person name="Dalin E."/>
            <person name="Tice H."/>
            <person name="Bruce D."/>
            <person name="Goodwin L."/>
            <person name="Pitluck S."/>
            <person name="Chertkov O."/>
            <person name="Saunders E."/>
            <person name="Brettin T."/>
            <person name="Detter J.C."/>
            <person name="Han C."/>
            <person name="Larimer F."/>
            <person name="Land M."/>
            <person name="Hauser L."/>
            <person name="Kyrpides N."/>
            <person name="Ivanova N."/>
            <person name="Zhou J."/>
            <person name="Richardson P."/>
        </authorList>
    </citation>
    <scope>NUCLEOTIDE SEQUENCE [LARGE SCALE GENOMIC DNA]</scope>
    <source>
        <strain evidence="10">ATCC 35319 / DSM 5812 / JCM 6584 / H10</strain>
    </source>
</reference>
<evidence type="ECO:0000256" key="3">
    <source>
        <dbReference type="ARBA" id="ARBA00022475"/>
    </source>
</evidence>
<dbReference type="AlphaFoldDB" id="B8I9A2"/>
<organism evidence="9 10">
    <name type="scientific">Ruminiclostridium cellulolyticum (strain ATCC 35319 / DSM 5812 / JCM 6584 / H10)</name>
    <name type="common">Clostridium cellulolyticum</name>
    <dbReference type="NCBI Taxonomy" id="394503"/>
    <lineage>
        <taxon>Bacteria</taxon>
        <taxon>Bacillati</taxon>
        <taxon>Bacillota</taxon>
        <taxon>Clostridia</taxon>
        <taxon>Eubacteriales</taxon>
        <taxon>Oscillospiraceae</taxon>
        <taxon>Ruminiclostridium</taxon>
    </lineage>
</organism>
<feature type="transmembrane region" description="Helical" evidence="7">
    <location>
        <begin position="12"/>
        <end position="33"/>
    </location>
</feature>
<protein>
    <submittedName>
        <fullName evidence="9">Binding-protein-dependent transport systems inner membrane component</fullName>
    </submittedName>
</protein>
<feature type="domain" description="ABC transmembrane type-1" evidence="8">
    <location>
        <begin position="72"/>
        <end position="264"/>
    </location>
</feature>
<evidence type="ECO:0000313" key="10">
    <source>
        <dbReference type="Proteomes" id="UP000001349"/>
    </source>
</evidence>
<evidence type="ECO:0000256" key="4">
    <source>
        <dbReference type="ARBA" id="ARBA00022692"/>
    </source>
</evidence>
<keyword evidence="4 7" id="KW-0812">Transmembrane</keyword>
<evidence type="ECO:0000256" key="2">
    <source>
        <dbReference type="ARBA" id="ARBA00022448"/>
    </source>
</evidence>
<dbReference type="PANTHER" id="PTHR43744:SF12">
    <property type="entry name" value="ABC TRANSPORTER PERMEASE PROTEIN MG189-RELATED"/>
    <property type="match status" value="1"/>
</dbReference>
<evidence type="ECO:0000313" key="9">
    <source>
        <dbReference type="EMBL" id="ACL75362.1"/>
    </source>
</evidence>
<keyword evidence="5 7" id="KW-1133">Transmembrane helix</keyword>
<name>B8I9A2_RUMCH</name>
<dbReference type="GO" id="GO:0005886">
    <property type="term" value="C:plasma membrane"/>
    <property type="evidence" value="ECO:0007669"/>
    <property type="project" value="UniProtKB-SubCell"/>
</dbReference>
<feature type="transmembrane region" description="Helical" evidence="7">
    <location>
        <begin position="76"/>
        <end position="97"/>
    </location>
</feature>
<feature type="transmembrane region" description="Helical" evidence="7">
    <location>
        <begin position="141"/>
        <end position="163"/>
    </location>
</feature>
<dbReference type="eggNOG" id="COG0395">
    <property type="taxonomic scope" value="Bacteria"/>
</dbReference>
<sequence>MDVTNKNKLYKILVNTAMVFIGLTFLFPLYWMINLSFKSRSEVYDNPFGLPEQWVFDNYSGALEKFNFPRYLSNSLIYSVSTIVITIFLGSMLAYCLSRMNWKFKGFALSYISMGLIVPAQVVIIPLLMMTRSMGLKGTHLGLILPYSAFALSSCVLMLYAFFRGLPKELEEAACIDGCNIYQTYFRIILPVIKPAIATQCVLIFINIYNEFFLAFILAADDKIRPLTVGLLNFFVSIGVSHWGQIGAAMIITSLPMIIVYMFGNEQIENALTAGAILK</sequence>
<dbReference type="Pfam" id="PF00528">
    <property type="entry name" value="BPD_transp_1"/>
    <property type="match status" value="1"/>
</dbReference>
<gene>
    <name evidence="9" type="ordered locus">Ccel_1000</name>
</gene>
<dbReference type="PROSITE" id="PS50928">
    <property type="entry name" value="ABC_TM1"/>
    <property type="match status" value="1"/>
</dbReference>
<comment type="subcellular location">
    <subcellularLocation>
        <location evidence="1 7">Cell membrane</location>
        <topology evidence="1 7">Multi-pass membrane protein</topology>
    </subcellularLocation>
</comment>
<dbReference type="HOGENOM" id="CLU_016047_1_2_9"/>
<keyword evidence="3" id="KW-1003">Cell membrane</keyword>
<dbReference type="SUPFAM" id="SSF161098">
    <property type="entry name" value="MetI-like"/>
    <property type="match status" value="1"/>
</dbReference>
<keyword evidence="2 7" id="KW-0813">Transport</keyword>
<evidence type="ECO:0000259" key="8">
    <source>
        <dbReference type="PROSITE" id="PS50928"/>
    </source>
</evidence>
<dbReference type="InterPro" id="IPR000515">
    <property type="entry name" value="MetI-like"/>
</dbReference>
<accession>B8I9A2</accession>
<dbReference type="RefSeq" id="WP_015924519.1">
    <property type="nucleotide sequence ID" value="NC_011898.1"/>
</dbReference>
<feature type="transmembrane region" description="Helical" evidence="7">
    <location>
        <begin position="240"/>
        <end position="263"/>
    </location>
</feature>
<comment type="similarity">
    <text evidence="7">Belongs to the binding-protein-dependent transport system permease family.</text>
</comment>
<dbReference type="Proteomes" id="UP000001349">
    <property type="component" value="Chromosome"/>
</dbReference>
<keyword evidence="10" id="KW-1185">Reference proteome</keyword>
<keyword evidence="6 7" id="KW-0472">Membrane</keyword>
<dbReference type="EMBL" id="CP001348">
    <property type="protein sequence ID" value="ACL75362.1"/>
    <property type="molecule type" value="Genomic_DNA"/>
</dbReference>
<evidence type="ECO:0000256" key="6">
    <source>
        <dbReference type="ARBA" id="ARBA00023136"/>
    </source>
</evidence>
<feature type="transmembrane region" description="Helical" evidence="7">
    <location>
        <begin position="109"/>
        <end position="129"/>
    </location>
</feature>